<reference evidence="7 8" key="1">
    <citation type="journal article" date="2012" name="Extremophiles">
        <title>Thermotomaculum hydrothermale gen. nov., sp. nov., a novel heterotrophic thermophile within the phylum Acidobacteria from a deep-sea hydrothermal vent chimney in the Southern Okinawa Trough.</title>
        <authorList>
            <person name="Izumi H."/>
            <person name="Nunoura T."/>
            <person name="Miyazaki M."/>
            <person name="Mino S."/>
            <person name="Toki T."/>
            <person name="Takai K."/>
            <person name="Sako Y."/>
            <person name="Sawabe T."/>
            <person name="Nakagawa S."/>
        </authorList>
    </citation>
    <scope>NUCLEOTIDE SEQUENCE [LARGE SCALE GENOMIC DNA]</scope>
    <source>
        <strain evidence="7 8">AC55</strain>
    </source>
</reference>
<dbReference type="KEGG" id="thyd:TTHT_0154"/>
<dbReference type="InterPro" id="IPR006143">
    <property type="entry name" value="RND_pump_MFP"/>
</dbReference>
<dbReference type="InterPro" id="IPR058792">
    <property type="entry name" value="Beta-barrel_RND_2"/>
</dbReference>
<dbReference type="GO" id="GO:0060003">
    <property type="term" value="P:copper ion export"/>
    <property type="evidence" value="ECO:0007669"/>
    <property type="project" value="TreeGrafter"/>
</dbReference>
<protein>
    <submittedName>
        <fullName evidence="7">Cu(I)/Ag(I) efflux system membrane protein CusB/SilB</fullName>
    </submittedName>
</protein>
<dbReference type="PANTHER" id="PTHR30097:SF15">
    <property type="entry name" value="CATION EFFLUX SYSTEM PROTEIN CUSB"/>
    <property type="match status" value="1"/>
</dbReference>
<dbReference type="GO" id="GO:0015679">
    <property type="term" value="P:plasma membrane copper ion transport"/>
    <property type="evidence" value="ECO:0007669"/>
    <property type="project" value="TreeGrafter"/>
</dbReference>
<dbReference type="EMBL" id="AP017470">
    <property type="protein sequence ID" value="BBB31795.1"/>
    <property type="molecule type" value="Genomic_DNA"/>
</dbReference>
<evidence type="ECO:0000259" key="4">
    <source>
        <dbReference type="Pfam" id="PF19335"/>
    </source>
</evidence>
<dbReference type="GO" id="GO:0016020">
    <property type="term" value="C:membrane"/>
    <property type="evidence" value="ECO:0007669"/>
    <property type="project" value="InterPro"/>
</dbReference>
<evidence type="ECO:0000259" key="5">
    <source>
        <dbReference type="Pfam" id="PF25919"/>
    </source>
</evidence>
<keyword evidence="2" id="KW-0813">Transport</keyword>
<dbReference type="Pfam" id="PF11827">
    <property type="entry name" value="DUF3347"/>
    <property type="match status" value="1"/>
</dbReference>
<proteinExistence type="inferred from homology"/>
<organism evidence="7 8">
    <name type="scientific">Thermotomaculum hydrothermale</name>
    <dbReference type="NCBI Taxonomy" id="981385"/>
    <lineage>
        <taxon>Bacteria</taxon>
        <taxon>Pseudomonadati</taxon>
        <taxon>Acidobacteriota</taxon>
        <taxon>Holophagae</taxon>
        <taxon>Thermotomaculales</taxon>
        <taxon>Thermotomaculaceae</taxon>
        <taxon>Thermotomaculum</taxon>
    </lineage>
</organism>
<gene>
    <name evidence="7" type="primary">cusB</name>
    <name evidence="7" type="ORF">TTHT_0154</name>
</gene>
<dbReference type="GO" id="GO:0046914">
    <property type="term" value="F:transition metal ion binding"/>
    <property type="evidence" value="ECO:0007669"/>
    <property type="project" value="TreeGrafter"/>
</dbReference>
<accession>A0A7R6SXQ2</accession>
<dbReference type="RefSeq" id="WP_201328127.1">
    <property type="nucleotide sequence ID" value="NZ_AP017470.1"/>
</dbReference>
<dbReference type="InterPro" id="IPR045800">
    <property type="entry name" value="HMBD"/>
</dbReference>
<feature type="domain" description="CusB-like barrel-sandwich hybrid" evidence="5">
    <location>
        <begin position="134"/>
        <end position="256"/>
    </location>
</feature>
<dbReference type="GO" id="GO:0022857">
    <property type="term" value="F:transmembrane transporter activity"/>
    <property type="evidence" value="ECO:0007669"/>
    <property type="project" value="InterPro"/>
</dbReference>
<evidence type="ECO:0000259" key="6">
    <source>
        <dbReference type="Pfam" id="PF25954"/>
    </source>
</evidence>
<evidence type="ECO:0000256" key="2">
    <source>
        <dbReference type="ARBA" id="ARBA00022448"/>
    </source>
</evidence>
<dbReference type="Pfam" id="PF19335">
    <property type="entry name" value="HMBD"/>
    <property type="match status" value="1"/>
</dbReference>
<evidence type="ECO:0000313" key="8">
    <source>
        <dbReference type="Proteomes" id="UP000595564"/>
    </source>
</evidence>
<dbReference type="InterPro" id="IPR058790">
    <property type="entry name" value="BSH_CusB"/>
</dbReference>
<dbReference type="NCBIfam" id="TIGR01730">
    <property type="entry name" value="RND_mfp"/>
    <property type="match status" value="1"/>
</dbReference>
<evidence type="ECO:0000259" key="3">
    <source>
        <dbReference type="Pfam" id="PF11827"/>
    </source>
</evidence>
<dbReference type="SUPFAM" id="SSF111369">
    <property type="entry name" value="HlyD-like secretion proteins"/>
    <property type="match status" value="1"/>
</dbReference>
<dbReference type="InterPro" id="IPR051909">
    <property type="entry name" value="MFP_Cation_Efflux"/>
</dbReference>
<keyword evidence="8" id="KW-1185">Reference proteome</keyword>
<feature type="domain" description="CusB-like beta-barrel" evidence="6">
    <location>
        <begin position="261"/>
        <end position="334"/>
    </location>
</feature>
<dbReference type="Proteomes" id="UP000595564">
    <property type="component" value="Chromosome"/>
</dbReference>
<feature type="domain" description="DUF3347" evidence="3">
    <location>
        <begin position="468"/>
        <end position="558"/>
    </location>
</feature>
<dbReference type="AlphaFoldDB" id="A0A7R6SXQ2"/>
<dbReference type="InterPro" id="IPR021782">
    <property type="entry name" value="DUF3347"/>
</dbReference>
<dbReference type="PANTHER" id="PTHR30097">
    <property type="entry name" value="CATION EFFLUX SYSTEM PROTEIN CUSB"/>
    <property type="match status" value="1"/>
</dbReference>
<evidence type="ECO:0000256" key="1">
    <source>
        <dbReference type="ARBA" id="ARBA00009477"/>
    </source>
</evidence>
<dbReference type="Pfam" id="PF25954">
    <property type="entry name" value="Beta-barrel_RND_2"/>
    <property type="match status" value="1"/>
</dbReference>
<dbReference type="Pfam" id="PF25919">
    <property type="entry name" value="BSH_CusB"/>
    <property type="match status" value="1"/>
</dbReference>
<feature type="domain" description="Heavy metal binding" evidence="4">
    <location>
        <begin position="50"/>
        <end position="77"/>
    </location>
</feature>
<name>A0A7R6SXQ2_9BACT</name>
<sequence>MKTLNKNKLIVVVGVVALVVGLLVGKSFGGGVNVEVKQSHKKEVKEDIKYWTCSMHPQIKADKKGLCPICGMELIPVYNSSETKNSGDWELTLSETAIKLMSVETVKVKRGDAYHTLSVFGTISASEEKESVLTSWFGGRIDKLYFEVTGEFLRKGSKIADIYSPEIYKAKKELIEAFASLKKSDKSLNKYTRLRFKAAKKKLKLLGLRDSQIDAVLKRNEPKQHVSVYAEKSGYILKKTATEGIYVKKGAPLYKLATLDKLWVFFDVYESDLIWVKKGETVDFTTDSYPGKVFKGKITFIDPVVNPKTRSVRVRADIDNSEGLLKPDMFVRGTVYSRISAIGLADSGSSEKPLLIPLSAPLITGKRAVVYVEKKKGDFEGREVILGPKTDKGYVVLKGLKEGEKVVVKGNFLIDSELQIRAKRSMMYQGGEAPSTHNHGGMEMEKKAKKSTQLKVSNEFKKSAEFLVEDYLKIQKALSKDNLESAKKIARDALKNIKGIRMEALEAKPHMRWMKIQNAVKSNLEGIGNSKTLSEARSFFKNLSEEIEKASKEFKLNSKTVYKYFCPMAFDNKGAYWLQDKEGTENPYFGSKMFKCGSEVEKLKPIPGGESK</sequence>
<evidence type="ECO:0000313" key="7">
    <source>
        <dbReference type="EMBL" id="BBB31795.1"/>
    </source>
</evidence>
<dbReference type="Gene3D" id="2.40.30.170">
    <property type="match status" value="1"/>
</dbReference>
<dbReference type="FunFam" id="2.40.30.170:FF:000010">
    <property type="entry name" value="Efflux RND transporter periplasmic adaptor subunit"/>
    <property type="match status" value="1"/>
</dbReference>
<dbReference type="Gene3D" id="2.40.420.20">
    <property type="match status" value="1"/>
</dbReference>
<dbReference type="GO" id="GO:0030288">
    <property type="term" value="C:outer membrane-bounded periplasmic space"/>
    <property type="evidence" value="ECO:0007669"/>
    <property type="project" value="TreeGrafter"/>
</dbReference>
<comment type="similarity">
    <text evidence="1">Belongs to the membrane fusion protein (MFP) (TC 8.A.1) family.</text>
</comment>